<protein>
    <submittedName>
        <fullName evidence="2">Uncharacterized protein</fullName>
    </submittedName>
</protein>
<sequence length="96" mass="9100">MKSTAGAKVSVPAAFRVTAPFATATVPPGAIVCPSIAVTASGSPSASRSLASTARAAGVSSAVVKASAIATGASFTGVTVPVTAAVAVLPWLSDTV</sequence>
<evidence type="ECO:0000313" key="2">
    <source>
        <dbReference type="EMBL" id="GJD54098.1"/>
    </source>
</evidence>
<feature type="signal peptide" evidence="1">
    <location>
        <begin position="1"/>
        <end position="24"/>
    </location>
</feature>
<dbReference type="Proteomes" id="UP001055167">
    <property type="component" value="Unassembled WGS sequence"/>
</dbReference>
<keyword evidence="3" id="KW-1185">Reference proteome</keyword>
<dbReference type="EMBL" id="BPQH01000059">
    <property type="protein sequence ID" value="GJD54098.1"/>
    <property type="molecule type" value="Genomic_DNA"/>
</dbReference>
<organism evidence="2 3">
    <name type="scientific">Methylobacterium crusticola</name>
    <dbReference type="NCBI Taxonomy" id="1697972"/>
    <lineage>
        <taxon>Bacteria</taxon>
        <taxon>Pseudomonadati</taxon>
        <taxon>Pseudomonadota</taxon>
        <taxon>Alphaproteobacteria</taxon>
        <taxon>Hyphomicrobiales</taxon>
        <taxon>Methylobacteriaceae</taxon>
        <taxon>Methylobacterium</taxon>
    </lineage>
</organism>
<gene>
    <name evidence="2" type="ORF">OPKNFCMD_6879</name>
</gene>
<proteinExistence type="predicted"/>
<accession>A0ABQ4R8N8</accession>
<evidence type="ECO:0000313" key="3">
    <source>
        <dbReference type="Proteomes" id="UP001055167"/>
    </source>
</evidence>
<name>A0ABQ4R8N8_9HYPH</name>
<keyword evidence="1" id="KW-0732">Signal</keyword>
<feature type="chain" id="PRO_5046220289" evidence="1">
    <location>
        <begin position="25"/>
        <end position="96"/>
    </location>
</feature>
<comment type="caution">
    <text evidence="2">The sequence shown here is derived from an EMBL/GenBank/DDBJ whole genome shotgun (WGS) entry which is preliminary data.</text>
</comment>
<reference evidence="2" key="2">
    <citation type="submission" date="2021-08" db="EMBL/GenBank/DDBJ databases">
        <authorList>
            <person name="Tani A."/>
            <person name="Ola A."/>
            <person name="Ogura Y."/>
            <person name="Katsura K."/>
            <person name="Hayashi T."/>
        </authorList>
    </citation>
    <scope>NUCLEOTIDE SEQUENCE</scope>
    <source>
        <strain evidence="2">KCTC 52305</strain>
    </source>
</reference>
<reference evidence="2" key="1">
    <citation type="journal article" date="2021" name="Front. Microbiol.">
        <title>Comprehensive Comparative Genomics and Phenotyping of Methylobacterium Species.</title>
        <authorList>
            <person name="Alessa O."/>
            <person name="Ogura Y."/>
            <person name="Fujitani Y."/>
            <person name="Takami H."/>
            <person name="Hayashi T."/>
            <person name="Sahin N."/>
            <person name="Tani A."/>
        </authorList>
    </citation>
    <scope>NUCLEOTIDE SEQUENCE</scope>
    <source>
        <strain evidence="2">KCTC 52305</strain>
    </source>
</reference>
<evidence type="ECO:0000256" key="1">
    <source>
        <dbReference type="SAM" id="SignalP"/>
    </source>
</evidence>